<keyword evidence="1" id="KW-0812">Transmembrane</keyword>
<dbReference type="RefSeq" id="WP_354189778.1">
    <property type="nucleotide sequence ID" value="NZ_JBEPLI010000008.1"/>
</dbReference>
<gene>
    <name evidence="2" type="ORF">ABID23_000963</name>
</gene>
<comment type="caution">
    <text evidence="2">The sequence shown here is derived from an EMBL/GenBank/DDBJ whole genome shotgun (WGS) entry which is preliminary data.</text>
</comment>
<feature type="transmembrane region" description="Helical" evidence="1">
    <location>
        <begin position="35"/>
        <end position="60"/>
    </location>
</feature>
<organism evidence="2 3">
    <name type="scientific">Bartonella silvatica</name>
    <dbReference type="NCBI Taxonomy" id="357760"/>
    <lineage>
        <taxon>Bacteria</taxon>
        <taxon>Pseudomonadati</taxon>
        <taxon>Pseudomonadota</taxon>
        <taxon>Alphaproteobacteria</taxon>
        <taxon>Hyphomicrobiales</taxon>
        <taxon>Bartonellaceae</taxon>
        <taxon>Bartonella</taxon>
    </lineage>
</organism>
<accession>A0ABV2HH41</accession>
<keyword evidence="1" id="KW-1133">Transmembrane helix</keyword>
<keyword evidence="3" id="KW-1185">Reference proteome</keyword>
<keyword evidence="1" id="KW-0472">Membrane</keyword>
<name>A0ABV2HH41_9HYPH</name>
<evidence type="ECO:0000313" key="3">
    <source>
        <dbReference type="Proteomes" id="UP001549086"/>
    </source>
</evidence>
<feature type="transmembrane region" description="Helical" evidence="1">
    <location>
        <begin position="66"/>
        <end position="99"/>
    </location>
</feature>
<evidence type="ECO:0000313" key="2">
    <source>
        <dbReference type="EMBL" id="MET3589875.1"/>
    </source>
</evidence>
<evidence type="ECO:0000256" key="1">
    <source>
        <dbReference type="SAM" id="Phobius"/>
    </source>
</evidence>
<sequence length="143" mass="17048">MKKEESMKYKDSSYRKEMPHFSLKHVFFSFRDLRIIFYISVIIVVGRAVLFIPIMARWLLTVWEDYTLFAVFVVLEVITAGVVVLIPVILVLYILLGYLLKKYLEIRSGNQKTRKIIYRLDKSQYQSKANTLYFLCHCFLKYV</sequence>
<protein>
    <submittedName>
        <fullName evidence="2">Uncharacterized protein</fullName>
    </submittedName>
</protein>
<reference evidence="2 3" key="1">
    <citation type="submission" date="2024-06" db="EMBL/GenBank/DDBJ databases">
        <title>Genomic Encyclopedia of Type Strains, Phase IV (KMG-IV): sequencing the most valuable type-strain genomes for metagenomic binning, comparative biology and taxonomic classification.</title>
        <authorList>
            <person name="Goeker M."/>
        </authorList>
    </citation>
    <scope>NUCLEOTIDE SEQUENCE [LARGE SCALE GENOMIC DNA]</scope>
    <source>
        <strain evidence="2 3">DSM 23649</strain>
    </source>
</reference>
<dbReference type="Proteomes" id="UP001549086">
    <property type="component" value="Unassembled WGS sequence"/>
</dbReference>
<dbReference type="EMBL" id="JBEPLI010000008">
    <property type="protein sequence ID" value="MET3589875.1"/>
    <property type="molecule type" value="Genomic_DNA"/>
</dbReference>
<proteinExistence type="predicted"/>